<dbReference type="PANTHER" id="PTHR30383">
    <property type="entry name" value="THIOESTERASE 1/PROTEASE 1/LYSOPHOSPHOLIPASE L1"/>
    <property type="match status" value="1"/>
</dbReference>
<dbReference type="Gene3D" id="3.40.50.1110">
    <property type="entry name" value="SGNH hydrolase"/>
    <property type="match status" value="2"/>
</dbReference>
<comment type="caution">
    <text evidence="2">The sequence shown here is derived from an EMBL/GenBank/DDBJ whole genome shotgun (WGS) entry which is preliminary data.</text>
</comment>
<name>A0A150XN52_ROSEK</name>
<keyword evidence="3" id="KW-1185">Reference proteome</keyword>
<organism evidence="2 3">
    <name type="scientific">Roseivirga ehrenbergii (strain DSM 102268 / JCM 13514 / KCTC 12282 / NCIMB 14502 / KMM 6017)</name>
    <dbReference type="NCBI Taxonomy" id="279360"/>
    <lineage>
        <taxon>Bacteria</taxon>
        <taxon>Pseudomonadati</taxon>
        <taxon>Bacteroidota</taxon>
        <taxon>Cytophagia</taxon>
        <taxon>Cytophagales</taxon>
        <taxon>Roseivirgaceae</taxon>
        <taxon>Roseivirga</taxon>
    </lineage>
</organism>
<feature type="domain" description="SGNH hydrolase-type esterase" evidence="1">
    <location>
        <begin position="59"/>
        <end position="329"/>
    </location>
</feature>
<dbReference type="Pfam" id="PF13472">
    <property type="entry name" value="Lipase_GDSL_2"/>
    <property type="match status" value="1"/>
</dbReference>
<dbReference type="Proteomes" id="UP000075583">
    <property type="component" value="Unassembled WGS sequence"/>
</dbReference>
<evidence type="ECO:0000313" key="3">
    <source>
        <dbReference type="Proteomes" id="UP000075583"/>
    </source>
</evidence>
<reference evidence="2" key="1">
    <citation type="submission" date="2016-01" db="EMBL/GenBank/DDBJ databases">
        <title>Genome sequencing of Roseivirga ehrenbergii KMM 6017.</title>
        <authorList>
            <person name="Selvaratnam C."/>
            <person name="Thevarajoo S."/>
            <person name="Goh K.M."/>
            <person name="Ee R."/>
            <person name="Chan K.-G."/>
            <person name="Chong C.S."/>
        </authorList>
    </citation>
    <scope>NUCLEOTIDE SEQUENCE [LARGE SCALE GENOMIC DNA]</scope>
    <source>
        <strain evidence="2">KMM 6017</strain>
    </source>
</reference>
<dbReference type="EMBL" id="LQZQ01000005">
    <property type="protein sequence ID" value="KYG80160.1"/>
    <property type="molecule type" value="Genomic_DNA"/>
</dbReference>
<dbReference type="AlphaFoldDB" id="A0A150XN52"/>
<dbReference type="GO" id="GO:0016788">
    <property type="term" value="F:hydrolase activity, acting on ester bonds"/>
    <property type="evidence" value="ECO:0007669"/>
    <property type="project" value="UniProtKB-ARBA"/>
</dbReference>
<dbReference type="STRING" id="279360.MB14_16595"/>
<dbReference type="InterPro" id="IPR013830">
    <property type="entry name" value="SGNH_hydro"/>
</dbReference>
<dbReference type="InterPro" id="IPR051532">
    <property type="entry name" value="Ester_Hydrolysis_Enzymes"/>
</dbReference>
<sequence length="346" mass="39189">MAYDFPSGYYTYPPNSQFDIDIDLQYINGIYDTISTVSFNSIGARSGEITESTKHKIIAIGGSTTACFALRQEKTWTSLLNDKLGEDYWVGNFGRLGNDTNHHVQQVNQLLEHDALKDTEAVIFLVGTNDFGRFLGDENNYLGSSEYQTKLAAFAYLPNSEIPFYRRLTLFKLLKKAKQSYLASTSKNAFGLSQHQMQTLRQSSKKSDTLPDLSESLQHYENNLRSIISSVKSKGIAPIFMTQPTMWSEGLEDQYEKLLLMGGSYDRSNPDSLLYFTPRVLDTGIGRFNESLMRVCKEEGVLYLDLDSKMPKTTASFYDDCHFNENGAKQVADLLYKFLGDSYLQK</sequence>
<evidence type="ECO:0000313" key="2">
    <source>
        <dbReference type="EMBL" id="KYG80160.1"/>
    </source>
</evidence>
<protein>
    <recommendedName>
        <fullName evidence="1">SGNH hydrolase-type esterase domain-containing protein</fullName>
    </recommendedName>
</protein>
<dbReference type="InterPro" id="IPR036514">
    <property type="entry name" value="SGNH_hydro_sf"/>
</dbReference>
<accession>A0A150XN52</accession>
<dbReference type="SUPFAM" id="SSF52266">
    <property type="entry name" value="SGNH hydrolase"/>
    <property type="match status" value="1"/>
</dbReference>
<gene>
    <name evidence="2" type="ORF">MB14_16595</name>
</gene>
<evidence type="ECO:0000259" key="1">
    <source>
        <dbReference type="Pfam" id="PF13472"/>
    </source>
</evidence>
<proteinExistence type="predicted"/>